<protein>
    <submittedName>
        <fullName evidence="2">Uncharacterized protein</fullName>
    </submittedName>
</protein>
<evidence type="ECO:0000313" key="2">
    <source>
        <dbReference type="EMBL" id="SNS02664.1"/>
    </source>
</evidence>
<dbReference type="EMBL" id="FZOQ01000001">
    <property type="protein sequence ID" value="SNS02664.1"/>
    <property type="molecule type" value="Genomic_DNA"/>
</dbReference>
<dbReference type="OrthoDB" id="827361at2"/>
<keyword evidence="1" id="KW-0812">Transmembrane</keyword>
<evidence type="ECO:0000313" key="3">
    <source>
        <dbReference type="Proteomes" id="UP000198432"/>
    </source>
</evidence>
<name>A0A239B625_9BACT</name>
<accession>A0A239B625</accession>
<keyword evidence="3" id="KW-1185">Reference proteome</keyword>
<evidence type="ECO:0000256" key="1">
    <source>
        <dbReference type="SAM" id="Phobius"/>
    </source>
</evidence>
<dbReference type="RefSeq" id="WP_089317233.1">
    <property type="nucleotide sequence ID" value="NZ_FZOQ01000001.1"/>
</dbReference>
<keyword evidence="1" id="KW-1133">Transmembrane helix</keyword>
<feature type="transmembrane region" description="Helical" evidence="1">
    <location>
        <begin position="81"/>
        <end position="103"/>
    </location>
</feature>
<gene>
    <name evidence="2" type="ORF">SAMN06296052_101138</name>
</gene>
<sequence>MVKLRLTWHYYKSTQRFNLPISLIAGLTGIIFNPHFVVGAIDAFSLCLLTGGFLLALYLYEQRHAGQYYFYYNRGLSKVSLMVASYGLNVVLVILLFLLKLFLYRYV</sequence>
<reference evidence="3" key="1">
    <citation type="submission" date="2017-06" db="EMBL/GenBank/DDBJ databases">
        <authorList>
            <person name="Varghese N."/>
            <person name="Submissions S."/>
        </authorList>
    </citation>
    <scope>NUCLEOTIDE SEQUENCE [LARGE SCALE GENOMIC DNA]</scope>
    <source>
        <strain evidence="3">NKM1</strain>
    </source>
</reference>
<dbReference type="Proteomes" id="UP000198432">
    <property type="component" value="Unassembled WGS sequence"/>
</dbReference>
<organism evidence="2 3">
    <name type="scientific">Pontibacter ummariensis</name>
    <dbReference type="NCBI Taxonomy" id="1610492"/>
    <lineage>
        <taxon>Bacteria</taxon>
        <taxon>Pseudomonadati</taxon>
        <taxon>Bacteroidota</taxon>
        <taxon>Cytophagia</taxon>
        <taxon>Cytophagales</taxon>
        <taxon>Hymenobacteraceae</taxon>
        <taxon>Pontibacter</taxon>
    </lineage>
</organism>
<feature type="transmembrane region" description="Helical" evidence="1">
    <location>
        <begin position="21"/>
        <end position="37"/>
    </location>
</feature>
<feature type="transmembrane region" description="Helical" evidence="1">
    <location>
        <begin position="43"/>
        <end position="60"/>
    </location>
</feature>
<keyword evidence="1" id="KW-0472">Membrane</keyword>
<proteinExistence type="predicted"/>
<dbReference type="AlphaFoldDB" id="A0A239B625"/>